<dbReference type="InterPro" id="IPR024516">
    <property type="entry name" value="Mce_C"/>
</dbReference>
<reference evidence="4" key="1">
    <citation type="journal article" date="2019" name="Int. J. Syst. Evol. Microbiol.">
        <title>The Global Catalogue of Microorganisms (GCM) 10K type strain sequencing project: providing services to taxonomists for standard genome sequencing and annotation.</title>
        <authorList>
            <consortium name="The Broad Institute Genomics Platform"/>
            <consortium name="The Broad Institute Genome Sequencing Center for Infectious Disease"/>
            <person name="Wu L."/>
            <person name="Ma J."/>
        </authorList>
    </citation>
    <scope>NUCLEOTIDE SEQUENCE [LARGE SCALE GENOMIC DNA]</scope>
    <source>
        <strain evidence="4">JCM 18304</strain>
    </source>
</reference>
<evidence type="ECO:0000259" key="2">
    <source>
        <dbReference type="Pfam" id="PF11887"/>
    </source>
</evidence>
<dbReference type="PANTHER" id="PTHR33371">
    <property type="entry name" value="INTERMEMBRANE PHOSPHOLIPID TRANSPORT SYSTEM BINDING PROTEIN MLAD-RELATED"/>
    <property type="match status" value="1"/>
</dbReference>
<dbReference type="EMBL" id="BAABJQ010000035">
    <property type="protein sequence ID" value="GAA5199044.1"/>
    <property type="molecule type" value="Genomic_DNA"/>
</dbReference>
<dbReference type="RefSeq" id="WP_345637755.1">
    <property type="nucleotide sequence ID" value="NZ_BAABJQ010000035.1"/>
</dbReference>
<evidence type="ECO:0000313" key="3">
    <source>
        <dbReference type="EMBL" id="GAA5199044.1"/>
    </source>
</evidence>
<comment type="caution">
    <text evidence="3">The sequence shown here is derived from an EMBL/GenBank/DDBJ whole genome shotgun (WGS) entry which is preliminary data.</text>
</comment>
<dbReference type="Proteomes" id="UP001501570">
    <property type="component" value="Unassembled WGS sequence"/>
</dbReference>
<accession>A0ABP9SMA9</accession>
<evidence type="ECO:0000313" key="4">
    <source>
        <dbReference type="Proteomes" id="UP001501570"/>
    </source>
</evidence>
<name>A0ABP9SMA9_9ACTN</name>
<gene>
    <name evidence="3" type="ORF">GCM10023322_73770</name>
</gene>
<dbReference type="Pfam" id="PF02470">
    <property type="entry name" value="MlaD"/>
    <property type="match status" value="1"/>
</dbReference>
<dbReference type="PANTHER" id="PTHR33371:SF18">
    <property type="entry name" value="MCE-FAMILY PROTEIN MCE3C"/>
    <property type="match status" value="1"/>
</dbReference>
<dbReference type="InterPro" id="IPR005693">
    <property type="entry name" value="Mce"/>
</dbReference>
<protein>
    <submittedName>
        <fullName evidence="3">MCE family protein</fullName>
    </submittedName>
</protein>
<dbReference type="NCBIfam" id="TIGR00996">
    <property type="entry name" value="Mtu_fam_mce"/>
    <property type="match status" value="1"/>
</dbReference>
<dbReference type="Pfam" id="PF11887">
    <property type="entry name" value="Mce4_CUP1"/>
    <property type="match status" value="1"/>
</dbReference>
<feature type="domain" description="Mce/MlaD" evidence="1">
    <location>
        <begin position="39"/>
        <end position="118"/>
    </location>
</feature>
<feature type="domain" description="Mammalian cell entry C-terminal" evidence="2">
    <location>
        <begin position="122"/>
        <end position="308"/>
    </location>
</feature>
<dbReference type="InterPro" id="IPR052336">
    <property type="entry name" value="MlaD_Phospholipid_Transporter"/>
</dbReference>
<dbReference type="InterPro" id="IPR003399">
    <property type="entry name" value="Mce/MlaD"/>
</dbReference>
<organism evidence="3 4">
    <name type="scientific">Rugosimonospora acidiphila</name>
    <dbReference type="NCBI Taxonomy" id="556531"/>
    <lineage>
        <taxon>Bacteria</taxon>
        <taxon>Bacillati</taxon>
        <taxon>Actinomycetota</taxon>
        <taxon>Actinomycetes</taxon>
        <taxon>Micromonosporales</taxon>
        <taxon>Micromonosporaceae</taxon>
        <taxon>Rugosimonospora</taxon>
    </lineage>
</organism>
<keyword evidence="4" id="KW-1185">Reference proteome</keyword>
<sequence>MKPFRERNPIVIGAIGLVVLVGLVVAAFNVDDLPVIGAGTTYRAAFRDASGLAAGNEVRVAGVKVGKVSSIGLAQGPGGAYVRVAFRVDDRGLRLGTGTEATIQIKTVLGQKYLALQPSGTTRLRPGAQIPLNHTASPFDVVQAVNGLAGTLQQVDAGQLAQAFDALSTTFADTPDDVRTSLSGLSKLTASISSRDDQLHTLLSHANGVTSVLAQRDDQLRTLVQDGNLLLNEVSERRDAIHELLVTTNELATQISGLVADNRTKLAPALTQLRQVLATLQADSGKLSDTLKNLAPFINAFTNVLGNGRWFDSWLNGLLQPYTPTLGGK</sequence>
<proteinExistence type="predicted"/>
<evidence type="ECO:0000259" key="1">
    <source>
        <dbReference type="Pfam" id="PF02470"/>
    </source>
</evidence>